<sequence>MKANGRTGGWNMMRIRKMLCAVLTVCVLGSVLPSLAEGAAMKALQERLISLGYEIGTADGIVGKKTSAAIMLVQEALRENGHIVQPSGTPDPETVSLIMQEENADLLRTLRPGSWGSQVKQVQKQLAGLNLLQDSADGKYGANTEAAVKAFEDAMAKQAPEKITADGRLTPDEYDLLMGDLGAYGFEAPICFDDSHPEKLNGNYLYAKHACLIDAVTGESLLEKDADTPAEPASTTKIMTLITALPLCEPDKVIVIPEEALDIPADSTRVPVYPGEKMTMKDLLYGMMIRSGNDAANSVAVLCSGSVDAFAEEMNQKAKELGMTNSRFVNPHGYTAEGHYTSARDLVTAARYGLTQPLFREIITCMFYTLPVTEQRKDPLISLKWEIFDPGSEYYIPHAAGGKSGYTSTAGFCYVGAYQENGVTLIAAVMGGRGRNMAWTDLRRLFAYGMAMEKATE</sequence>
<dbReference type="Gene3D" id="3.40.710.10">
    <property type="entry name" value="DD-peptidase/beta-lactamase superfamily"/>
    <property type="match status" value="1"/>
</dbReference>
<feature type="domain" description="Peptidoglycan binding-like" evidence="11">
    <location>
        <begin position="116"/>
        <end position="154"/>
    </location>
</feature>
<keyword evidence="3" id="KW-0378">Hydrolase</keyword>
<dbReference type="EMBL" id="KC246842">
    <property type="protein sequence ID" value="AHF25581.1"/>
    <property type="molecule type" value="Genomic_DNA"/>
</dbReference>
<evidence type="ECO:0000256" key="4">
    <source>
        <dbReference type="ARBA" id="ARBA00022960"/>
    </source>
</evidence>
<evidence type="ECO:0000259" key="11">
    <source>
        <dbReference type="Pfam" id="PF01471"/>
    </source>
</evidence>
<evidence type="ECO:0000256" key="3">
    <source>
        <dbReference type="ARBA" id="ARBA00022801"/>
    </source>
</evidence>
<comment type="similarity">
    <text evidence="1 9">Belongs to the peptidase S11 family.</text>
</comment>
<feature type="active site" evidence="7">
    <location>
        <position position="291"/>
    </location>
</feature>
<keyword evidence="5" id="KW-0573">Peptidoglycan synthesis</keyword>
<dbReference type="SUPFAM" id="SSF47090">
    <property type="entry name" value="PGBD-like"/>
    <property type="match status" value="2"/>
</dbReference>
<evidence type="ECO:0000256" key="8">
    <source>
        <dbReference type="PIRSR" id="PIRSR618044-2"/>
    </source>
</evidence>
<dbReference type="Pfam" id="PF00768">
    <property type="entry name" value="Peptidase_S11"/>
    <property type="match status" value="1"/>
</dbReference>
<accession>W0FKX9</accession>
<dbReference type="AlphaFoldDB" id="W0FKX9"/>
<dbReference type="PANTHER" id="PTHR21581">
    <property type="entry name" value="D-ALANYL-D-ALANINE CARBOXYPEPTIDASE"/>
    <property type="match status" value="1"/>
</dbReference>
<protein>
    <submittedName>
        <fullName evidence="12">Serine-type D-Ala-D-Ala carboxypeptidase</fullName>
    </submittedName>
</protein>
<dbReference type="GO" id="GO:0071555">
    <property type="term" value="P:cell wall organization"/>
    <property type="evidence" value="ECO:0007669"/>
    <property type="project" value="UniProtKB-KW"/>
</dbReference>
<dbReference type="Gene3D" id="1.10.101.10">
    <property type="entry name" value="PGBD-like superfamily/PGBD"/>
    <property type="match status" value="2"/>
</dbReference>
<dbReference type="PANTHER" id="PTHR21581:SF33">
    <property type="entry name" value="D-ALANYL-D-ALANINE CARBOXYPEPTIDASE DACB"/>
    <property type="match status" value="1"/>
</dbReference>
<dbReference type="PRINTS" id="PR00725">
    <property type="entry name" value="DADACBPTASE1"/>
</dbReference>
<evidence type="ECO:0000256" key="6">
    <source>
        <dbReference type="ARBA" id="ARBA00023316"/>
    </source>
</evidence>
<organism evidence="12">
    <name type="scientific">uncultured bacterium Contigcl_22</name>
    <dbReference type="NCBI Taxonomy" id="1393666"/>
    <lineage>
        <taxon>Bacteria</taxon>
        <taxon>environmental samples</taxon>
    </lineage>
</organism>
<dbReference type="InterPro" id="IPR001967">
    <property type="entry name" value="Peptidase_S11_N"/>
</dbReference>
<keyword evidence="2" id="KW-0732">Signal</keyword>
<keyword evidence="12" id="KW-0645">Protease</keyword>
<dbReference type="GO" id="GO:0006508">
    <property type="term" value="P:proteolysis"/>
    <property type="evidence" value="ECO:0007669"/>
    <property type="project" value="InterPro"/>
</dbReference>
<evidence type="ECO:0000256" key="7">
    <source>
        <dbReference type="PIRSR" id="PIRSR618044-1"/>
    </source>
</evidence>
<dbReference type="InterPro" id="IPR036366">
    <property type="entry name" value="PGBDSf"/>
</dbReference>
<dbReference type="SUPFAM" id="SSF56601">
    <property type="entry name" value="beta-lactamase/transpeptidase-like"/>
    <property type="match status" value="1"/>
</dbReference>
<feature type="domain" description="Peptidoglycan binding-like" evidence="11">
    <location>
        <begin position="38"/>
        <end position="94"/>
    </location>
</feature>
<proteinExistence type="inferred from homology"/>
<evidence type="ECO:0000256" key="2">
    <source>
        <dbReference type="ARBA" id="ARBA00022729"/>
    </source>
</evidence>
<feature type="active site" description="Acyl-ester intermediate" evidence="7">
    <location>
        <position position="234"/>
    </location>
</feature>
<feature type="binding site" evidence="8">
    <location>
        <position position="403"/>
    </location>
    <ligand>
        <name>substrate</name>
    </ligand>
</feature>
<evidence type="ECO:0000256" key="1">
    <source>
        <dbReference type="ARBA" id="ARBA00007164"/>
    </source>
</evidence>
<name>W0FKX9_9BACT</name>
<keyword evidence="4" id="KW-0133">Cell shape</keyword>
<feature type="domain" description="Peptidase S11 D-alanyl-D-alanine carboxypeptidase A N-terminal" evidence="10">
    <location>
        <begin position="205"/>
        <end position="432"/>
    </location>
</feature>
<dbReference type="InterPro" id="IPR018044">
    <property type="entry name" value="Peptidase_S11"/>
</dbReference>
<dbReference type="GO" id="GO:0009002">
    <property type="term" value="F:serine-type D-Ala-D-Ala carboxypeptidase activity"/>
    <property type="evidence" value="ECO:0007669"/>
    <property type="project" value="InterPro"/>
</dbReference>
<dbReference type="Pfam" id="PF01471">
    <property type="entry name" value="PG_binding_1"/>
    <property type="match status" value="2"/>
</dbReference>
<dbReference type="InterPro" id="IPR002477">
    <property type="entry name" value="Peptidoglycan-bd-like"/>
</dbReference>
<dbReference type="InterPro" id="IPR012338">
    <property type="entry name" value="Beta-lactam/transpept-like"/>
</dbReference>
<dbReference type="GO" id="GO:0008360">
    <property type="term" value="P:regulation of cell shape"/>
    <property type="evidence" value="ECO:0007669"/>
    <property type="project" value="UniProtKB-KW"/>
</dbReference>
<feature type="active site" description="Proton acceptor" evidence="7">
    <location>
        <position position="237"/>
    </location>
</feature>
<keyword evidence="6" id="KW-0961">Cell wall biogenesis/degradation</keyword>
<evidence type="ECO:0000313" key="12">
    <source>
        <dbReference type="EMBL" id="AHF25581.1"/>
    </source>
</evidence>
<dbReference type="GO" id="GO:0009252">
    <property type="term" value="P:peptidoglycan biosynthetic process"/>
    <property type="evidence" value="ECO:0007669"/>
    <property type="project" value="UniProtKB-KW"/>
</dbReference>
<keyword evidence="12" id="KW-0121">Carboxypeptidase</keyword>
<evidence type="ECO:0000256" key="5">
    <source>
        <dbReference type="ARBA" id="ARBA00022984"/>
    </source>
</evidence>
<dbReference type="InterPro" id="IPR036365">
    <property type="entry name" value="PGBD-like_sf"/>
</dbReference>
<evidence type="ECO:0000259" key="10">
    <source>
        <dbReference type="Pfam" id="PF00768"/>
    </source>
</evidence>
<evidence type="ECO:0000256" key="9">
    <source>
        <dbReference type="RuleBase" id="RU004016"/>
    </source>
</evidence>
<reference evidence="12" key="1">
    <citation type="journal article" date="2013" name="PLoS ONE">
        <title>Metagenomic insights into the carbohydrate-active enzymes carried by the microorganisms adhering to solid digesta in the rumen of cows.</title>
        <authorList>
            <person name="Wang L."/>
            <person name="Hatem A."/>
            <person name="Catalyurek U.V."/>
            <person name="Morrison M."/>
            <person name="Yu Z."/>
        </authorList>
    </citation>
    <scope>NUCLEOTIDE SEQUENCE</scope>
</reference>